<proteinExistence type="predicted"/>
<gene>
    <name evidence="3" type="ORF">J437_LFUL016249</name>
</gene>
<dbReference type="InterPro" id="IPR029526">
    <property type="entry name" value="PGBD"/>
</dbReference>
<reference evidence="3" key="2">
    <citation type="submission" date="2017-10" db="EMBL/GenBank/DDBJ databases">
        <title>Ladona fulva Genome sequencing and assembly.</title>
        <authorList>
            <person name="Murali S."/>
            <person name="Richards S."/>
            <person name="Bandaranaike D."/>
            <person name="Bellair M."/>
            <person name="Blankenburg K."/>
            <person name="Chao H."/>
            <person name="Dinh H."/>
            <person name="Doddapaneni H."/>
            <person name="Dugan-Rocha S."/>
            <person name="Elkadiri S."/>
            <person name="Gnanaolivu R."/>
            <person name="Hernandez B."/>
            <person name="Skinner E."/>
            <person name="Javaid M."/>
            <person name="Lee S."/>
            <person name="Li M."/>
            <person name="Ming W."/>
            <person name="Munidasa M."/>
            <person name="Muniz J."/>
            <person name="Nguyen L."/>
            <person name="Hughes D."/>
            <person name="Osuji N."/>
            <person name="Pu L.-L."/>
            <person name="Puazo M."/>
            <person name="Qu C."/>
            <person name="Quiroz J."/>
            <person name="Raj R."/>
            <person name="Weissenberger G."/>
            <person name="Xin Y."/>
            <person name="Zou X."/>
            <person name="Han Y."/>
            <person name="Worley K."/>
            <person name="Muzny D."/>
            <person name="Gibbs R."/>
        </authorList>
    </citation>
    <scope>NUCLEOTIDE SEQUENCE</scope>
    <source>
        <strain evidence="3">Sampled in the wild</strain>
    </source>
</reference>
<dbReference type="Proteomes" id="UP000792457">
    <property type="component" value="Unassembled WGS sequence"/>
</dbReference>
<dbReference type="Pfam" id="PF13843">
    <property type="entry name" value="DDE_Tnp_1_7"/>
    <property type="match status" value="1"/>
</dbReference>
<comment type="caution">
    <text evidence="3">The sequence shown here is derived from an EMBL/GenBank/DDBJ whole genome shotgun (WGS) entry which is preliminary data.</text>
</comment>
<evidence type="ECO:0000259" key="2">
    <source>
        <dbReference type="Pfam" id="PF13843"/>
    </source>
</evidence>
<keyword evidence="1" id="KW-1133">Transmembrane helix</keyword>
<organism evidence="3 4">
    <name type="scientific">Ladona fulva</name>
    <name type="common">Scarce chaser dragonfly</name>
    <name type="synonym">Libellula fulva</name>
    <dbReference type="NCBI Taxonomy" id="123851"/>
    <lineage>
        <taxon>Eukaryota</taxon>
        <taxon>Metazoa</taxon>
        <taxon>Ecdysozoa</taxon>
        <taxon>Arthropoda</taxon>
        <taxon>Hexapoda</taxon>
        <taxon>Insecta</taxon>
        <taxon>Pterygota</taxon>
        <taxon>Palaeoptera</taxon>
        <taxon>Odonata</taxon>
        <taxon>Epiprocta</taxon>
        <taxon>Anisoptera</taxon>
        <taxon>Libelluloidea</taxon>
        <taxon>Libellulidae</taxon>
        <taxon>Ladona</taxon>
    </lineage>
</organism>
<evidence type="ECO:0000256" key="1">
    <source>
        <dbReference type="SAM" id="Phobius"/>
    </source>
</evidence>
<reference evidence="3" key="1">
    <citation type="submission" date="2013-04" db="EMBL/GenBank/DDBJ databases">
        <authorList>
            <person name="Qu J."/>
            <person name="Murali S.C."/>
            <person name="Bandaranaike D."/>
            <person name="Bellair M."/>
            <person name="Blankenburg K."/>
            <person name="Chao H."/>
            <person name="Dinh H."/>
            <person name="Doddapaneni H."/>
            <person name="Downs B."/>
            <person name="Dugan-Rocha S."/>
            <person name="Elkadiri S."/>
            <person name="Gnanaolivu R.D."/>
            <person name="Hernandez B."/>
            <person name="Javaid M."/>
            <person name="Jayaseelan J.C."/>
            <person name="Lee S."/>
            <person name="Li M."/>
            <person name="Ming W."/>
            <person name="Munidasa M."/>
            <person name="Muniz J."/>
            <person name="Nguyen L."/>
            <person name="Ongeri F."/>
            <person name="Osuji N."/>
            <person name="Pu L.-L."/>
            <person name="Puazo M."/>
            <person name="Qu C."/>
            <person name="Quiroz J."/>
            <person name="Raj R."/>
            <person name="Weissenberger G."/>
            <person name="Xin Y."/>
            <person name="Zou X."/>
            <person name="Han Y."/>
            <person name="Richards S."/>
            <person name="Worley K."/>
            <person name="Muzny D."/>
            <person name="Gibbs R."/>
        </authorList>
    </citation>
    <scope>NUCLEOTIDE SEQUENCE</scope>
    <source>
        <strain evidence="3">Sampled in the wild</strain>
    </source>
</reference>
<sequence>MINIEKRGKLKTKPKVVVDYNDTMGGVDRVDQHLADYPIPRKRGKKYYKIYFFIQWSWLSGILLFATRRREGGKCTLTNFPSIASPKVGRPPTTPHPRHLTEKHLLERDPHSEKKINVSKQCFMFSLTKKRDAKGKKSVRKQDTTIQIVMLHCALHHVFPITIQKQISNVII</sequence>
<feature type="domain" description="PiggyBac transposable element-derived protein" evidence="2">
    <location>
        <begin position="8"/>
        <end position="54"/>
    </location>
</feature>
<feature type="non-terminal residue" evidence="3">
    <location>
        <position position="1"/>
    </location>
</feature>
<name>A0A8K0KLT3_LADFU</name>
<accession>A0A8K0KLT3</accession>
<keyword evidence="1" id="KW-0472">Membrane</keyword>
<protein>
    <recommendedName>
        <fullName evidence="2">PiggyBac transposable element-derived protein domain-containing protein</fullName>
    </recommendedName>
</protein>
<evidence type="ECO:0000313" key="3">
    <source>
        <dbReference type="EMBL" id="KAG8237437.1"/>
    </source>
</evidence>
<keyword evidence="4" id="KW-1185">Reference proteome</keyword>
<feature type="transmembrane region" description="Helical" evidence="1">
    <location>
        <begin position="50"/>
        <end position="67"/>
    </location>
</feature>
<keyword evidence="1" id="KW-0812">Transmembrane</keyword>
<dbReference type="AlphaFoldDB" id="A0A8K0KLT3"/>
<dbReference type="OrthoDB" id="75807at2759"/>
<evidence type="ECO:0000313" key="4">
    <source>
        <dbReference type="Proteomes" id="UP000792457"/>
    </source>
</evidence>
<dbReference type="EMBL" id="KZ309170">
    <property type="protein sequence ID" value="KAG8237437.1"/>
    <property type="molecule type" value="Genomic_DNA"/>
</dbReference>